<dbReference type="Pfam" id="PF08436">
    <property type="entry name" value="DXP_redisom_C"/>
    <property type="match status" value="1"/>
</dbReference>
<evidence type="ECO:0000256" key="5">
    <source>
        <dbReference type="ARBA" id="ARBA00012366"/>
    </source>
</evidence>
<dbReference type="GO" id="GO:0070402">
    <property type="term" value="F:NADPH binding"/>
    <property type="evidence" value="ECO:0007669"/>
    <property type="project" value="InterPro"/>
</dbReference>
<dbReference type="AlphaFoldDB" id="A0A094PLU1"/>
<dbReference type="GO" id="GO:0051484">
    <property type="term" value="P:isopentenyl diphosphate biosynthetic process, methylerythritol 4-phosphate pathway involved in terpenoid biosynthetic process"/>
    <property type="evidence" value="ECO:0007669"/>
    <property type="project" value="TreeGrafter"/>
</dbReference>
<keyword evidence="10" id="KW-0414">Isoprene biosynthesis</keyword>
<dbReference type="Gene3D" id="3.40.50.720">
    <property type="entry name" value="NAD(P)-binding Rossmann-like Domain"/>
    <property type="match status" value="1"/>
</dbReference>
<dbReference type="EC" id="1.1.1.267" evidence="5"/>
<evidence type="ECO:0000256" key="10">
    <source>
        <dbReference type="ARBA" id="ARBA00023229"/>
    </source>
</evidence>
<dbReference type="PANTHER" id="PTHR30525:SF0">
    <property type="entry name" value="1-DEOXY-D-XYLULOSE 5-PHOSPHATE REDUCTOISOMERASE, CHLOROPLASTIC"/>
    <property type="match status" value="1"/>
</dbReference>
<evidence type="ECO:0000259" key="13">
    <source>
        <dbReference type="Pfam" id="PF08436"/>
    </source>
</evidence>
<evidence type="ECO:0000259" key="12">
    <source>
        <dbReference type="Pfam" id="PF02670"/>
    </source>
</evidence>
<organism evidence="15">
    <name type="scientific">freshwater metagenome</name>
    <dbReference type="NCBI Taxonomy" id="449393"/>
    <lineage>
        <taxon>unclassified sequences</taxon>
        <taxon>metagenomes</taxon>
        <taxon>ecological metagenomes</taxon>
    </lineage>
</organism>
<keyword evidence="9" id="KW-0464">Manganese</keyword>
<evidence type="ECO:0000256" key="4">
    <source>
        <dbReference type="ARBA" id="ARBA00006825"/>
    </source>
</evidence>
<evidence type="ECO:0000256" key="1">
    <source>
        <dbReference type="ARBA" id="ARBA00001936"/>
    </source>
</evidence>
<keyword evidence="6" id="KW-0479">Metal-binding</keyword>
<dbReference type="GO" id="GO:0030145">
    <property type="term" value="F:manganese ion binding"/>
    <property type="evidence" value="ECO:0007669"/>
    <property type="project" value="TreeGrafter"/>
</dbReference>
<dbReference type="Pfam" id="PF02670">
    <property type="entry name" value="DXP_reductoisom"/>
    <property type="match status" value="1"/>
</dbReference>
<dbReference type="Gene3D" id="1.10.1740.10">
    <property type="match status" value="1"/>
</dbReference>
<evidence type="ECO:0000256" key="11">
    <source>
        <dbReference type="ARBA" id="ARBA00048543"/>
    </source>
</evidence>
<keyword evidence="15" id="KW-0413">Isomerase</keyword>
<dbReference type="InterPro" id="IPR013512">
    <property type="entry name" value="DXP_reductoisomerase_N"/>
</dbReference>
<comment type="cofactor">
    <cofactor evidence="1">
        <name>Mn(2+)</name>
        <dbReference type="ChEBI" id="CHEBI:29035"/>
    </cofactor>
</comment>
<evidence type="ECO:0000313" key="15">
    <source>
        <dbReference type="EMBL" id="KGA12690.1"/>
    </source>
</evidence>
<protein>
    <recommendedName>
        <fullName evidence="5">1-deoxy-D-xylulose-5-phosphate reductoisomerase</fullName>
        <ecNumber evidence="5">1.1.1.267</ecNumber>
    </recommendedName>
</protein>
<name>A0A094PLU1_9ZZZZ</name>
<dbReference type="NCBIfam" id="TIGR00243">
    <property type="entry name" value="Dxr"/>
    <property type="match status" value="1"/>
</dbReference>
<dbReference type="InterPro" id="IPR013644">
    <property type="entry name" value="DXP_reductoisomerase_C"/>
</dbReference>
<dbReference type="InterPro" id="IPR003821">
    <property type="entry name" value="DXP_reductoisomerase"/>
</dbReference>
<comment type="caution">
    <text evidence="15">The sequence shown here is derived from an EMBL/GenBank/DDBJ whole genome shotgun (WGS) entry which is preliminary data.</text>
</comment>
<evidence type="ECO:0000256" key="9">
    <source>
        <dbReference type="ARBA" id="ARBA00023211"/>
    </source>
</evidence>
<gene>
    <name evidence="15" type="ORF">GM51_21375</name>
</gene>
<evidence type="ECO:0000259" key="14">
    <source>
        <dbReference type="Pfam" id="PF13288"/>
    </source>
</evidence>
<comment type="catalytic activity">
    <reaction evidence="11">
        <text>2-C-methyl-D-erythritol 4-phosphate + NADP(+) = 1-deoxy-D-xylulose 5-phosphate + NADPH + H(+)</text>
        <dbReference type="Rhea" id="RHEA:13717"/>
        <dbReference type="ChEBI" id="CHEBI:15378"/>
        <dbReference type="ChEBI" id="CHEBI:57783"/>
        <dbReference type="ChEBI" id="CHEBI:57792"/>
        <dbReference type="ChEBI" id="CHEBI:58262"/>
        <dbReference type="ChEBI" id="CHEBI:58349"/>
        <dbReference type="EC" id="1.1.1.267"/>
    </reaction>
    <physiologicalReaction direction="right-to-left" evidence="11">
        <dbReference type="Rhea" id="RHEA:13719"/>
    </physiologicalReaction>
</comment>
<feature type="domain" description="DXP reductoisomerase C-terminal" evidence="14">
    <location>
        <begin position="259"/>
        <end position="379"/>
    </location>
</feature>
<keyword evidence="8" id="KW-0560">Oxidoreductase</keyword>
<dbReference type="HAMAP" id="MF_00183">
    <property type="entry name" value="DXP_reductoisom"/>
    <property type="match status" value="1"/>
</dbReference>
<reference evidence="15" key="1">
    <citation type="submission" date="2014-06" db="EMBL/GenBank/DDBJ databases">
        <title>Key roles for freshwater Actinobacteria revealed by deep metagenomic sequencing.</title>
        <authorList>
            <person name="Ghai R."/>
            <person name="Mizuno C.M."/>
            <person name="Picazo A."/>
            <person name="Camacho A."/>
            <person name="Rodriguez-Valera F."/>
        </authorList>
    </citation>
    <scope>NUCLEOTIDE SEQUENCE</scope>
</reference>
<dbReference type="SUPFAM" id="SSF51735">
    <property type="entry name" value="NAD(P)-binding Rossmann-fold domains"/>
    <property type="match status" value="1"/>
</dbReference>
<dbReference type="SUPFAM" id="SSF55347">
    <property type="entry name" value="Glyceraldehyde-3-phosphate dehydrogenase-like, C-terminal domain"/>
    <property type="match status" value="1"/>
</dbReference>
<dbReference type="Pfam" id="PF13288">
    <property type="entry name" value="DXPR_C"/>
    <property type="match status" value="1"/>
</dbReference>
<evidence type="ECO:0000256" key="6">
    <source>
        <dbReference type="ARBA" id="ARBA00022723"/>
    </source>
</evidence>
<comment type="similarity">
    <text evidence="4">Belongs to the DXR family.</text>
</comment>
<dbReference type="PIRSF" id="PIRSF006205">
    <property type="entry name" value="Dxp_reductismrs"/>
    <property type="match status" value="1"/>
</dbReference>
<dbReference type="InterPro" id="IPR036169">
    <property type="entry name" value="DXPR_C_sf"/>
</dbReference>
<dbReference type="EMBL" id="JNSL01000212">
    <property type="protein sequence ID" value="KGA12690.1"/>
    <property type="molecule type" value="Genomic_DNA"/>
</dbReference>
<comment type="pathway">
    <text evidence="3">Isoprenoid biosynthesis; isopentenyl diphosphate biosynthesis via DXP pathway; isopentenyl diphosphate from 1-deoxy-D-xylulose 5-phosphate: step 1/6.</text>
</comment>
<evidence type="ECO:0000256" key="3">
    <source>
        <dbReference type="ARBA" id="ARBA00005094"/>
    </source>
</evidence>
<dbReference type="InterPro" id="IPR026877">
    <property type="entry name" value="DXPR_C"/>
</dbReference>
<evidence type="ECO:0000256" key="7">
    <source>
        <dbReference type="ARBA" id="ARBA00022857"/>
    </source>
</evidence>
<feature type="domain" description="1-deoxy-D-xylulose 5-phosphate reductoisomerase N-terminal" evidence="12">
    <location>
        <begin position="6"/>
        <end position="131"/>
    </location>
</feature>
<sequence length="391" mass="42118">MPKRRITILGSTGSIGTQGLEVIEKNKDKFEVIGLSAGKNVELLAKQINQFSPKIVAIADEESATKLSKLIDSSKVEILIGPDSSAQIVENTCDVVLNGITGAAGLPATIAVLKTGAKLALANKESLVIGGKLVLDLAKQDQIIPVDSEHSALAQCLRGEEKSQIKKLILTASGGPFRGKTREELKNVTLEQTLKHPTWSMGQVVTINSATLMNKGLEVIEAHLLFGVAFNDIEVVVHPQSIVHSMVEFVDGSTMAQASPPSMKLPIALALSWPDRLVGISPAIDWTSSSNWTFESLDEEVFPALAVARKAGEHAGSAPAVMNAANEECVKAFIERKISFLSIVEIVNKVLELHIKSNDFVSNQDLTLEKLLNCDKNSRISATKFIEEVRV</sequence>
<evidence type="ECO:0000256" key="2">
    <source>
        <dbReference type="ARBA" id="ARBA00001946"/>
    </source>
</evidence>
<dbReference type="UniPathway" id="UPA00056">
    <property type="reaction ID" value="UER00092"/>
</dbReference>
<proteinExistence type="inferred from homology"/>
<dbReference type="SUPFAM" id="SSF69055">
    <property type="entry name" value="1-deoxy-D-xylulose-5-phosphate reductoisomerase, C-terminal domain"/>
    <property type="match status" value="1"/>
</dbReference>
<accession>A0A094PLU1</accession>
<dbReference type="FunFam" id="3.40.50.720:FF:000045">
    <property type="entry name" value="1-deoxy-D-xylulose 5-phosphate reductoisomerase"/>
    <property type="match status" value="1"/>
</dbReference>
<feature type="domain" description="1-deoxy-D-xylulose 5-phosphate reductoisomerase C-terminal" evidence="13">
    <location>
        <begin position="143"/>
        <end position="226"/>
    </location>
</feature>
<dbReference type="GO" id="GO:0030604">
    <property type="term" value="F:1-deoxy-D-xylulose-5-phosphate reductoisomerase activity"/>
    <property type="evidence" value="ECO:0007669"/>
    <property type="project" value="UniProtKB-EC"/>
</dbReference>
<dbReference type="GO" id="GO:0016853">
    <property type="term" value="F:isomerase activity"/>
    <property type="evidence" value="ECO:0007669"/>
    <property type="project" value="UniProtKB-KW"/>
</dbReference>
<dbReference type="PANTHER" id="PTHR30525">
    <property type="entry name" value="1-DEOXY-D-XYLULOSE 5-PHOSPHATE REDUCTOISOMERASE"/>
    <property type="match status" value="1"/>
</dbReference>
<evidence type="ECO:0000256" key="8">
    <source>
        <dbReference type="ARBA" id="ARBA00023002"/>
    </source>
</evidence>
<keyword evidence="7" id="KW-0521">NADP</keyword>
<dbReference type="InterPro" id="IPR036291">
    <property type="entry name" value="NAD(P)-bd_dom_sf"/>
</dbReference>
<comment type="cofactor">
    <cofactor evidence="2">
        <name>Mg(2+)</name>
        <dbReference type="ChEBI" id="CHEBI:18420"/>
    </cofactor>
</comment>